<dbReference type="InterPro" id="IPR029044">
    <property type="entry name" value="Nucleotide-diphossugar_trans"/>
</dbReference>
<evidence type="ECO:0000313" key="3">
    <source>
        <dbReference type="EMBL" id="THF73371.1"/>
    </source>
</evidence>
<reference evidence="3 4" key="1">
    <citation type="submission" date="2019-04" db="EMBL/GenBank/DDBJ databases">
        <title>Cohnella sp. nov. isolated from preserved vegetables.</title>
        <authorList>
            <person name="Lin S.-Y."/>
            <person name="Hung M.-H."/>
            <person name="Young C.-C."/>
        </authorList>
    </citation>
    <scope>NUCLEOTIDE SEQUENCE [LARGE SCALE GENOMIC DNA]</scope>
    <source>
        <strain evidence="3 4">CC-MHH1044</strain>
    </source>
</reference>
<gene>
    <name evidence="3" type="ORF">E6C55_29645</name>
</gene>
<dbReference type="PANTHER" id="PTHR43685">
    <property type="entry name" value="GLYCOSYLTRANSFERASE"/>
    <property type="match status" value="1"/>
</dbReference>
<name>A0A4S4BHG8_9BACL</name>
<comment type="caution">
    <text evidence="3">The sequence shown here is derived from an EMBL/GenBank/DDBJ whole genome shotgun (WGS) entry which is preliminary data.</text>
</comment>
<sequence length="241" mass="27629">MTSQAETPLVSIVIPFYNCEFVDQAVASALSQTYSPIEVIVVDDGSTKHQERLAPYMRRIHYLGKANGGTASALNHGIRMASGEYIAWLSSDDRFYPHKIARQVAYMKQHQALISCTDFDLIGAHNELLKSSLAVKFPSVKEFVRAMFTFCPINGCTIMMHRSLPLRLGPFNEGLTCTQDYEYWLRVFIAGIDFHFFNETLTAYRWHEAMGSRQRKDTVDAEFNFVRDQYAPYLNKMLERI</sequence>
<dbReference type="Gene3D" id="3.90.550.10">
    <property type="entry name" value="Spore Coat Polysaccharide Biosynthesis Protein SpsA, Chain A"/>
    <property type="match status" value="1"/>
</dbReference>
<proteinExistence type="inferred from homology"/>
<protein>
    <submittedName>
        <fullName evidence="3">Glycosyltransferase</fullName>
    </submittedName>
</protein>
<dbReference type="RefSeq" id="WP_136373456.1">
    <property type="nucleotide sequence ID" value="NZ_SSOB01000057.1"/>
</dbReference>
<comment type="similarity">
    <text evidence="1">Belongs to the glycosyltransferase 2 family.</text>
</comment>
<keyword evidence="3" id="KW-0808">Transferase</keyword>
<evidence type="ECO:0000256" key="1">
    <source>
        <dbReference type="ARBA" id="ARBA00006739"/>
    </source>
</evidence>
<feature type="domain" description="Glycosyltransferase 2-like" evidence="2">
    <location>
        <begin position="11"/>
        <end position="141"/>
    </location>
</feature>
<dbReference type="OrthoDB" id="9785185at2"/>
<dbReference type="InterPro" id="IPR001173">
    <property type="entry name" value="Glyco_trans_2-like"/>
</dbReference>
<dbReference type="EMBL" id="SSOB01000057">
    <property type="protein sequence ID" value="THF73371.1"/>
    <property type="molecule type" value="Genomic_DNA"/>
</dbReference>
<dbReference type="Proteomes" id="UP000310636">
    <property type="component" value="Unassembled WGS sequence"/>
</dbReference>
<dbReference type="GO" id="GO:0016740">
    <property type="term" value="F:transferase activity"/>
    <property type="evidence" value="ECO:0007669"/>
    <property type="project" value="UniProtKB-KW"/>
</dbReference>
<dbReference type="PANTHER" id="PTHR43685:SF11">
    <property type="entry name" value="GLYCOSYLTRANSFERASE TAGX-RELATED"/>
    <property type="match status" value="1"/>
</dbReference>
<evidence type="ECO:0000313" key="4">
    <source>
        <dbReference type="Proteomes" id="UP000310636"/>
    </source>
</evidence>
<dbReference type="SUPFAM" id="SSF53448">
    <property type="entry name" value="Nucleotide-diphospho-sugar transferases"/>
    <property type="match status" value="1"/>
</dbReference>
<dbReference type="InterPro" id="IPR050834">
    <property type="entry name" value="Glycosyltransf_2"/>
</dbReference>
<dbReference type="AlphaFoldDB" id="A0A4S4BHG8"/>
<organism evidence="3 4">
    <name type="scientific">Cohnella fermenti</name>
    <dbReference type="NCBI Taxonomy" id="2565925"/>
    <lineage>
        <taxon>Bacteria</taxon>
        <taxon>Bacillati</taxon>
        <taxon>Bacillota</taxon>
        <taxon>Bacilli</taxon>
        <taxon>Bacillales</taxon>
        <taxon>Paenibacillaceae</taxon>
        <taxon>Cohnella</taxon>
    </lineage>
</organism>
<dbReference type="Pfam" id="PF00535">
    <property type="entry name" value="Glycos_transf_2"/>
    <property type="match status" value="1"/>
</dbReference>
<accession>A0A4S4BHG8</accession>
<evidence type="ECO:0000259" key="2">
    <source>
        <dbReference type="Pfam" id="PF00535"/>
    </source>
</evidence>
<keyword evidence="4" id="KW-1185">Reference proteome</keyword>